<organism evidence="2 3">
    <name type="scientific">Aquibium carbonis</name>
    <dbReference type="NCBI Taxonomy" id="2495581"/>
    <lineage>
        <taxon>Bacteria</taxon>
        <taxon>Pseudomonadati</taxon>
        <taxon>Pseudomonadota</taxon>
        <taxon>Alphaproteobacteria</taxon>
        <taxon>Hyphomicrobiales</taxon>
        <taxon>Phyllobacteriaceae</taxon>
        <taxon>Aquibium</taxon>
    </lineage>
</organism>
<gene>
    <name evidence="2" type="ORF">EJC49_03290</name>
</gene>
<dbReference type="OrthoDB" id="8279992at2"/>
<accession>A0A3R9ZU90</accession>
<sequence length="87" mass="9131">MKSFLGAALVLLAASSPVLAASALNNDTEVRVLVVTEGSKQEELVIAPGQTVQFCFSSCFVTMPDGDRFALSGNEVIEISGGRARIK</sequence>
<evidence type="ECO:0000313" key="2">
    <source>
        <dbReference type="EMBL" id="RST87863.1"/>
    </source>
</evidence>
<feature type="signal peptide" evidence="1">
    <location>
        <begin position="1"/>
        <end position="20"/>
    </location>
</feature>
<evidence type="ECO:0000313" key="3">
    <source>
        <dbReference type="Proteomes" id="UP000278398"/>
    </source>
</evidence>
<dbReference type="AlphaFoldDB" id="A0A3R9ZU90"/>
<feature type="chain" id="PRO_5018787397" evidence="1">
    <location>
        <begin position="21"/>
        <end position="87"/>
    </location>
</feature>
<protein>
    <submittedName>
        <fullName evidence="2">Uncharacterized protein</fullName>
    </submittedName>
</protein>
<proteinExistence type="predicted"/>
<keyword evidence="3" id="KW-1185">Reference proteome</keyword>
<comment type="caution">
    <text evidence="2">The sequence shown here is derived from an EMBL/GenBank/DDBJ whole genome shotgun (WGS) entry which is preliminary data.</text>
</comment>
<dbReference type="EMBL" id="RWKW01000009">
    <property type="protein sequence ID" value="RST87863.1"/>
    <property type="molecule type" value="Genomic_DNA"/>
</dbReference>
<reference evidence="2 3" key="1">
    <citation type="submission" date="2018-12" db="EMBL/GenBank/DDBJ databases">
        <title>Mesorhizobium carbonis sp. nov., isolated from coal mine water.</title>
        <authorList>
            <person name="Xin W."/>
            <person name="Xu Z."/>
            <person name="Xiang F."/>
            <person name="Zhang J."/>
            <person name="Xi L."/>
            <person name="Liu J."/>
        </authorList>
    </citation>
    <scope>NUCLEOTIDE SEQUENCE [LARGE SCALE GENOMIC DNA]</scope>
    <source>
        <strain evidence="2 3">B2.3</strain>
    </source>
</reference>
<keyword evidence="1" id="KW-0732">Signal</keyword>
<evidence type="ECO:0000256" key="1">
    <source>
        <dbReference type="SAM" id="SignalP"/>
    </source>
</evidence>
<dbReference type="RefSeq" id="WP_126698040.1">
    <property type="nucleotide sequence ID" value="NZ_RWKW01000009.1"/>
</dbReference>
<dbReference type="Proteomes" id="UP000278398">
    <property type="component" value="Unassembled WGS sequence"/>
</dbReference>
<name>A0A3R9ZU90_9HYPH</name>